<dbReference type="Pfam" id="PF09527">
    <property type="entry name" value="ATPase_gene1"/>
    <property type="match status" value="1"/>
</dbReference>
<keyword evidence="1" id="KW-1133">Transmembrane helix</keyword>
<dbReference type="OrthoDB" id="1708087at2"/>
<accession>A0A239F1W0</accession>
<feature type="transmembrane region" description="Helical" evidence="1">
    <location>
        <begin position="47"/>
        <end position="68"/>
    </location>
</feature>
<keyword evidence="3" id="KW-1185">Reference proteome</keyword>
<keyword evidence="1" id="KW-0472">Membrane</keyword>
<dbReference type="EMBL" id="FZOJ01000011">
    <property type="protein sequence ID" value="SNS50253.1"/>
    <property type="molecule type" value="Genomic_DNA"/>
</dbReference>
<evidence type="ECO:0000313" key="3">
    <source>
        <dbReference type="Proteomes" id="UP000198304"/>
    </source>
</evidence>
<gene>
    <name evidence="2" type="ORF">SAMN05446037_1011123</name>
</gene>
<organism evidence="2 3">
    <name type="scientific">Anaerovirgula multivorans</name>
    <dbReference type="NCBI Taxonomy" id="312168"/>
    <lineage>
        <taxon>Bacteria</taxon>
        <taxon>Bacillati</taxon>
        <taxon>Bacillota</taxon>
        <taxon>Clostridia</taxon>
        <taxon>Peptostreptococcales</taxon>
        <taxon>Natronincolaceae</taxon>
        <taxon>Anaerovirgula</taxon>
    </lineage>
</organism>
<evidence type="ECO:0000313" key="2">
    <source>
        <dbReference type="EMBL" id="SNS50253.1"/>
    </source>
</evidence>
<dbReference type="InterPro" id="IPR032820">
    <property type="entry name" value="ATPase_put"/>
</dbReference>
<proteinExistence type="predicted"/>
<reference evidence="2 3" key="1">
    <citation type="submission" date="2017-06" db="EMBL/GenBank/DDBJ databases">
        <authorList>
            <person name="Kim H.J."/>
            <person name="Triplett B.A."/>
        </authorList>
    </citation>
    <scope>NUCLEOTIDE SEQUENCE [LARGE SCALE GENOMIC DNA]</scope>
    <source>
        <strain evidence="2 3">SCA</strain>
    </source>
</reference>
<dbReference type="Proteomes" id="UP000198304">
    <property type="component" value="Unassembled WGS sequence"/>
</dbReference>
<sequence length="78" mass="8754">MPTGRRKGNVLENLALISYIGISMIIPIIGGVYIGRWLDSRLNTQPIFLFVFIVTGVIVAFMNLFKVATKDIEKGKRK</sequence>
<name>A0A239F1W0_9FIRM</name>
<protein>
    <submittedName>
        <fullName evidence="2">Putative F0F1-ATPase subunit Ca2+/Mg2+ transporter</fullName>
    </submittedName>
</protein>
<dbReference type="RefSeq" id="WP_089283293.1">
    <property type="nucleotide sequence ID" value="NZ_FZOJ01000011.1"/>
</dbReference>
<evidence type="ECO:0000256" key="1">
    <source>
        <dbReference type="SAM" id="Phobius"/>
    </source>
</evidence>
<feature type="transmembrane region" description="Helical" evidence="1">
    <location>
        <begin position="14"/>
        <end position="35"/>
    </location>
</feature>
<keyword evidence="1" id="KW-0812">Transmembrane</keyword>
<dbReference type="AlphaFoldDB" id="A0A239F1W0"/>